<dbReference type="GO" id="GO:0005886">
    <property type="term" value="C:plasma membrane"/>
    <property type="evidence" value="ECO:0007669"/>
    <property type="project" value="TreeGrafter"/>
</dbReference>
<dbReference type="GO" id="GO:0004930">
    <property type="term" value="F:G protein-coupled receptor activity"/>
    <property type="evidence" value="ECO:0007669"/>
    <property type="project" value="InterPro"/>
</dbReference>
<keyword evidence="2" id="KW-0812">Transmembrane</keyword>
<keyword evidence="4" id="KW-0472">Membrane</keyword>
<feature type="domain" description="Receptor ligand binding region" evidence="7">
    <location>
        <begin position="34"/>
        <end position="135"/>
    </location>
</feature>
<dbReference type="PANTHER" id="PTHR24061:SF599">
    <property type="entry name" value="G-PROTEIN COUPLED RECEPTORS FAMILY 3 PROFILE DOMAIN-CONTAINING PROTEIN"/>
    <property type="match status" value="1"/>
</dbReference>
<dbReference type="PRINTS" id="PR00248">
    <property type="entry name" value="GPCRMGR"/>
</dbReference>
<evidence type="ECO:0000313" key="8">
    <source>
        <dbReference type="EMBL" id="LAA27616.1"/>
    </source>
</evidence>
<accession>A0A2H6N9Y2</accession>
<sequence>MTRKTPPADTISLQGPPLFFFSHYRPIPKNFQQLLALMFAVKEVNKDLILLPNFTLGFHIQNNDQNEWRISFISLSLLSTRGQMVPGYKCDRQDLLLSVIGGDDTKSSRLMASIFSIFKIPQVSTGYNMEHTKNRNTHRS</sequence>
<dbReference type="PANTHER" id="PTHR24061">
    <property type="entry name" value="CALCIUM-SENSING RECEPTOR-RELATED"/>
    <property type="match status" value="1"/>
</dbReference>
<keyword evidence="5" id="KW-0675">Receptor</keyword>
<evidence type="ECO:0000256" key="3">
    <source>
        <dbReference type="ARBA" id="ARBA00022989"/>
    </source>
</evidence>
<evidence type="ECO:0000259" key="7">
    <source>
        <dbReference type="Pfam" id="PF01094"/>
    </source>
</evidence>
<evidence type="ECO:0000256" key="2">
    <source>
        <dbReference type="ARBA" id="ARBA00022692"/>
    </source>
</evidence>
<dbReference type="InterPro" id="IPR028082">
    <property type="entry name" value="Peripla_BP_I"/>
</dbReference>
<dbReference type="InterPro" id="IPR001828">
    <property type="entry name" value="ANF_lig-bd_rcpt"/>
</dbReference>
<dbReference type="AlphaFoldDB" id="A0A2H6N9Y2"/>
<proteinExistence type="predicted"/>
<name>A0A2H6N9Y2_9SAUR</name>
<keyword evidence="6" id="KW-0325">Glycoprotein</keyword>
<dbReference type="SUPFAM" id="SSF53822">
    <property type="entry name" value="Periplasmic binding protein-like I"/>
    <property type="match status" value="1"/>
</dbReference>
<reference evidence="8" key="1">
    <citation type="submission" date="2017-07" db="EMBL/GenBank/DDBJ databases">
        <authorList>
            <person name="Mikheyev A."/>
            <person name="Grau M."/>
        </authorList>
    </citation>
    <scope>NUCLEOTIDE SEQUENCE</scope>
    <source>
        <tissue evidence="8">Venom_gland</tissue>
    </source>
</reference>
<evidence type="ECO:0000256" key="5">
    <source>
        <dbReference type="ARBA" id="ARBA00023170"/>
    </source>
</evidence>
<dbReference type="InterPro" id="IPR000068">
    <property type="entry name" value="GPCR_3_Ca_sens_rcpt-rel"/>
</dbReference>
<organism evidence="8">
    <name type="scientific">Micrurus carvalhoi</name>
    <dbReference type="NCBI Taxonomy" id="3147026"/>
    <lineage>
        <taxon>Eukaryota</taxon>
        <taxon>Metazoa</taxon>
        <taxon>Chordata</taxon>
        <taxon>Craniata</taxon>
        <taxon>Vertebrata</taxon>
        <taxon>Euteleostomi</taxon>
        <taxon>Lepidosauria</taxon>
        <taxon>Squamata</taxon>
        <taxon>Bifurcata</taxon>
        <taxon>Unidentata</taxon>
        <taxon>Episquamata</taxon>
        <taxon>Toxicofera</taxon>
        <taxon>Serpentes</taxon>
        <taxon>Colubroidea</taxon>
        <taxon>Elapidae</taxon>
        <taxon>Elapinae</taxon>
        <taxon>Micrurus</taxon>
    </lineage>
</organism>
<dbReference type="Pfam" id="PF01094">
    <property type="entry name" value="ANF_receptor"/>
    <property type="match status" value="1"/>
</dbReference>
<comment type="subcellular location">
    <subcellularLocation>
        <location evidence="1">Membrane</location>
        <topology evidence="1">Multi-pass membrane protein</topology>
    </subcellularLocation>
</comment>
<dbReference type="InterPro" id="IPR000337">
    <property type="entry name" value="GPCR_3"/>
</dbReference>
<evidence type="ECO:0000256" key="6">
    <source>
        <dbReference type="ARBA" id="ARBA00023180"/>
    </source>
</evidence>
<dbReference type="Gene3D" id="3.40.50.2300">
    <property type="match status" value="1"/>
</dbReference>
<evidence type="ECO:0000256" key="1">
    <source>
        <dbReference type="ARBA" id="ARBA00004141"/>
    </source>
</evidence>
<dbReference type="EMBL" id="IACI01061099">
    <property type="protein sequence ID" value="LAA27616.1"/>
    <property type="molecule type" value="Transcribed_RNA"/>
</dbReference>
<reference evidence="8" key="2">
    <citation type="submission" date="2017-12" db="EMBL/GenBank/DDBJ databases">
        <title>Coralsnake Venomics: Analyses of Venom Gland Transcriptomes and Proteomes of Six Brazilian Taxa.</title>
        <authorList>
            <person name="Aird S.D."/>
            <person name="Jorge da Silva N."/>
            <person name="Qiu L."/>
            <person name="Villar-Briones A."/>
            <person name="Aparecida-Saddi V."/>
            <person name="Campos-Telles M.P."/>
            <person name="Grau M."/>
            <person name="Mikheyev A.S."/>
        </authorList>
    </citation>
    <scope>NUCLEOTIDE SEQUENCE</scope>
    <source>
        <tissue evidence="8">Venom_gland</tissue>
    </source>
</reference>
<evidence type="ECO:0000256" key="4">
    <source>
        <dbReference type="ARBA" id="ARBA00023136"/>
    </source>
</evidence>
<keyword evidence="3" id="KW-1133">Transmembrane helix</keyword>
<protein>
    <recommendedName>
        <fullName evidence="7">Receptor ligand binding region domain-containing protein</fullName>
    </recommendedName>
</protein>